<protein>
    <submittedName>
        <fullName evidence="2">TlpA family protein disulfide reductase</fullName>
    </submittedName>
</protein>
<gene>
    <name evidence="2" type="ORF">VSQ78_19660</name>
</gene>
<name>A0ABV5DZA6_9ACTN</name>
<evidence type="ECO:0000313" key="3">
    <source>
        <dbReference type="Proteomes" id="UP001585053"/>
    </source>
</evidence>
<comment type="caution">
    <text evidence="2">The sequence shown here is derived from an EMBL/GenBank/DDBJ whole genome shotgun (WGS) entry which is preliminary data.</text>
</comment>
<accession>A0ABV5DZA6</accession>
<proteinExistence type="predicted"/>
<sequence length="60" mass="6396">IGPTTYGQLTGLLDPLVVEYGFGDPEDRPRVSEQESAEPEDTEEADDADASDAPRTEADG</sequence>
<dbReference type="EMBL" id="JAYMRS010000007">
    <property type="protein sequence ID" value="MFB8769931.1"/>
    <property type="molecule type" value="Genomic_DNA"/>
</dbReference>
<reference evidence="2 3" key="1">
    <citation type="submission" date="2024-01" db="EMBL/GenBank/DDBJ databases">
        <title>Genome mining of biosynthetic gene clusters to explore secondary metabolites of Streptomyces sp.</title>
        <authorList>
            <person name="Baig A."/>
            <person name="Ajitkumar Shintre N."/>
            <person name="Kumar H."/>
            <person name="Anbarasu A."/>
            <person name="Ramaiah S."/>
        </authorList>
    </citation>
    <scope>NUCLEOTIDE SEQUENCE [LARGE SCALE GENOMIC DNA]</scope>
    <source>
        <strain evidence="2 3">A01</strain>
    </source>
</reference>
<feature type="compositionally biased region" description="Acidic residues" evidence="1">
    <location>
        <begin position="35"/>
        <end position="50"/>
    </location>
</feature>
<evidence type="ECO:0000256" key="1">
    <source>
        <dbReference type="SAM" id="MobiDB-lite"/>
    </source>
</evidence>
<keyword evidence="3" id="KW-1185">Reference proteome</keyword>
<dbReference type="Proteomes" id="UP001585053">
    <property type="component" value="Unassembled WGS sequence"/>
</dbReference>
<organism evidence="2 3">
    <name type="scientific">Nocardiopsis alba</name>
    <dbReference type="NCBI Taxonomy" id="53437"/>
    <lineage>
        <taxon>Bacteria</taxon>
        <taxon>Bacillati</taxon>
        <taxon>Actinomycetota</taxon>
        <taxon>Actinomycetes</taxon>
        <taxon>Streptosporangiales</taxon>
        <taxon>Nocardiopsidaceae</taxon>
        <taxon>Nocardiopsis</taxon>
    </lineage>
</organism>
<feature type="non-terminal residue" evidence="2">
    <location>
        <position position="1"/>
    </location>
</feature>
<evidence type="ECO:0000313" key="2">
    <source>
        <dbReference type="EMBL" id="MFB8769931.1"/>
    </source>
</evidence>
<feature type="region of interest" description="Disordered" evidence="1">
    <location>
        <begin position="20"/>
        <end position="60"/>
    </location>
</feature>